<dbReference type="InterPro" id="IPR029442">
    <property type="entry name" value="GyrI-like"/>
</dbReference>
<dbReference type="Gene3D" id="3.20.80.10">
    <property type="entry name" value="Regulatory factor, effector binding domain"/>
    <property type="match status" value="1"/>
</dbReference>
<keyword evidence="2" id="KW-0238">DNA-binding</keyword>
<evidence type="ECO:0000256" key="3">
    <source>
        <dbReference type="ARBA" id="ARBA00023163"/>
    </source>
</evidence>
<evidence type="ECO:0000259" key="4">
    <source>
        <dbReference type="PROSITE" id="PS01124"/>
    </source>
</evidence>
<protein>
    <submittedName>
        <fullName evidence="5">AraC family transcriptional regulator</fullName>
    </submittedName>
</protein>
<dbReference type="InterPro" id="IPR018060">
    <property type="entry name" value="HTH_AraC"/>
</dbReference>
<evidence type="ECO:0000313" key="6">
    <source>
        <dbReference type="Proteomes" id="UP001343257"/>
    </source>
</evidence>
<dbReference type="InterPro" id="IPR010499">
    <property type="entry name" value="AraC_E-bd"/>
</dbReference>
<dbReference type="PRINTS" id="PR00032">
    <property type="entry name" value="HTHARAC"/>
</dbReference>
<organism evidence="5 6">
    <name type="scientific">Paenibacillus chibensis</name>
    <dbReference type="NCBI Taxonomy" id="59846"/>
    <lineage>
        <taxon>Bacteria</taxon>
        <taxon>Bacillati</taxon>
        <taxon>Bacillota</taxon>
        <taxon>Bacilli</taxon>
        <taxon>Bacillales</taxon>
        <taxon>Paenibacillaceae</taxon>
        <taxon>Paenibacillus</taxon>
    </lineage>
</organism>
<dbReference type="PROSITE" id="PS01124">
    <property type="entry name" value="HTH_ARAC_FAMILY_2"/>
    <property type="match status" value="1"/>
</dbReference>
<dbReference type="SMART" id="SM00871">
    <property type="entry name" value="AraC_E_bind"/>
    <property type="match status" value="1"/>
</dbReference>
<dbReference type="SUPFAM" id="SSF46689">
    <property type="entry name" value="Homeodomain-like"/>
    <property type="match status" value="2"/>
</dbReference>
<dbReference type="InterPro" id="IPR009057">
    <property type="entry name" value="Homeodomain-like_sf"/>
</dbReference>
<reference evidence="5 6" key="1">
    <citation type="submission" date="2023-03" db="EMBL/GenBank/DDBJ databases">
        <title>Bacillus Genome Sequencing.</title>
        <authorList>
            <person name="Dunlap C."/>
        </authorList>
    </citation>
    <scope>NUCLEOTIDE SEQUENCE [LARGE SCALE GENOMIC DNA]</scope>
    <source>
        <strain evidence="5 6">NRS-52</strain>
    </source>
</reference>
<dbReference type="PANTHER" id="PTHR40055:SF1">
    <property type="entry name" value="TRANSCRIPTIONAL REGULATOR YGIV-RELATED"/>
    <property type="match status" value="1"/>
</dbReference>
<sequence length="307" mass="35074">MTNLSYQERIETVIRYIQENSSEKLTLDQLAAISHFSKYHFSRIFSAAVGMTPVAYVNRERVRKSVQLLAESHLTMLEISSRCGFDSISAFHAAFKKHYGMSPGEMRRSIGQSSNFQAHLSNNPEESASATHYNRNSTSLLFTRMWEQLIRIEAMSDVEVACVRHTGSYLDTYKAWDKLSQWAGERGLTPDRERYIGISLDDIRVVDELACRYDACVTIPEGFVKEGNEDVRFETLSGGCYAVYSYYDTIDKFFLAFQNVYAIWLPTSGYEADDRPCLEVCLNDPAKDPEGKCKVDLYVPVKKREMV</sequence>
<keyword evidence="3" id="KW-0804">Transcription</keyword>
<evidence type="ECO:0000256" key="1">
    <source>
        <dbReference type="ARBA" id="ARBA00023015"/>
    </source>
</evidence>
<dbReference type="InterPro" id="IPR050908">
    <property type="entry name" value="SmbC-like"/>
</dbReference>
<keyword evidence="6" id="KW-1185">Reference proteome</keyword>
<dbReference type="SMART" id="SM00342">
    <property type="entry name" value="HTH_ARAC"/>
    <property type="match status" value="1"/>
</dbReference>
<comment type="caution">
    <text evidence="5">The sequence shown here is derived from an EMBL/GenBank/DDBJ whole genome shotgun (WGS) entry which is preliminary data.</text>
</comment>
<dbReference type="PROSITE" id="PS00041">
    <property type="entry name" value="HTH_ARAC_FAMILY_1"/>
    <property type="match status" value="1"/>
</dbReference>
<dbReference type="SUPFAM" id="SSF55136">
    <property type="entry name" value="Probable bacterial effector-binding domain"/>
    <property type="match status" value="1"/>
</dbReference>
<dbReference type="Gene3D" id="1.10.10.60">
    <property type="entry name" value="Homeodomain-like"/>
    <property type="match status" value="2"/>
</dbReference>
<accession>A0ABU6PSK8</accession>
<dbReference type="InterPro" id="IPR020449">
    <property type="entry name" value="Tscrpt_reg_AraC-type_HTH"/>
</dbReference>
<dbReference type="InterPro" id="IPR018062">
    <property type="entry name" value="HTH_AraC-typ_CS"/>
</dbReference>
<dbReference type="InterPro" id="IPR011256">
    <property type="entry name" value="Reg_factor_effector_dom_sf"/>
</dbReference>
<dbReference type="Pfam" id="PF12833">
    <property type="entry name" value="HTH_18"/>
    <property type="match status" value="1"/>
</dbReference>
<name>A0ABU6PSK8_9BACL</name>
<evidence type="ECO:0000256" key="2">
    <source>
        <dbReference type="ARBA" id="ARBA00023125"/>
    </source>
</evidence>
<evidence type="ECO:0000313" key="5">
    <source>
        <dbReference type="EMBL" id="MED5017782.1"/>
    </source>
</evidence>
<dbReference type="RefSeq" id="WP_328277645.1">
    <property type="nucleotide sequence ID" value="NZ_JARTLD010000025.1"/>
</dbReference>
<dbReference type="EMBL" id="JARTLD010000025">
    <property type="protein sequence ID" value="MED5017782.1"/>
    <property type="molecule type" value="Genomic_DNA"/>
</dbReference>
<dbReference type="Proteomes" id="UP001343257">
    <property type="component" value="Unassembled WGS sequence"/>
</dbReference>
<dbReference type="Pfam" id="PF06445">
    <property type="entry name" value="GyrI-like"/>
    <property type="match status" value="1"/>
</dbReference>
<gene>
    <name evidence="5" type="ORF">P9847_10745</name>
</gene>
<dbReference type="PANTHER" id="PTHR40055">
    <property type="entry name" value="TRANSCRIPTIONAL REGULATOR YGIV-RELATED"/>
    <property type="match status" value="1"/>
</dbReference>
<proteinExistence type="predicted"/>
<feature type="domain" description="HTH araC/xylS-type" evidence="4">
    <location>
        <begin position="11"/>
        <end position="109"/>
    </location>
</feature>
<keyword evidence="1" id="KW-0805">Transcription regulation</keyword>